<dbReference type="SUPFAM" id="SSF53254">
    <property type="entry name" value="Phosphoglycerate mutase-like"/>
    <property type="match status" value="1"/>
</dbReference>
<proteinExistence type="predicted"/>
<keyword evidence="2" id="KW-1185">Reference proteome</keyword>
<dbReference type="Gene3D" id="3.40.50.1240">
    <property type="entry name" value="Phosphoglycerate mutase-like"/>
    <property type="match status" value="1"/>
</dbReference>
<evidence type="ECO:0000313" key="2">
    <source>
        <dbReference type="Proteomes" id="UP000291469"/>
    </source>
</evidence>
<dbReference type="InterPro" id="IPR029033">
    <property type="entry name" value="His_PPase_superfam"/>
</dbReference>
<dbReference type="OrthoDB" id="9810154at2"/>
<evidence type="ECO:0000313" key="1">
    <source>
        <dbReference type="EMBL" id="QBI20957.1"/>
    </source>
</evidence>
<dbReference type="PANTHER" id="PTHR47623:SF1">
    <property type="entry name" value="OS09G0287300 PROTEIN"/>
    <property type="match status" value="1"/>
</dbReference>
<sequence>MPLLTVLRHAKSSWNDSSLADHDRPLNERGRVDAPHMAQRLLGTAPPPDLVRCSTARRAQETLALLEAWVGNAPVSSEPELYGASAAELRDRLRDSEATAGHVLLIGHNPGIGEFAAALASSPEHAADRLGKFPTCAVAMLDVEVPWEALDWRTGRLSRVLTPKDAAGTDGGR</sequence>
<reference evidence="1 2" key="1">
    <citation type="submission" date="2019-01" db="EMBL/GenBank/DDBJ databases">
        <title>Egibacter rhizosphaerae EGI 80759T.</title>
        <authorList>
            <person name="Chen D.-D."/>
            <person name="Tian Y."/>
            <person name="Jiao J.-Y."/>
            <person name="Zhang X.-T."/>
            <person name="Zhang Y.-G."/>
            <person name="Zhang Y."/>
            <person name="Xiao M."/>
            <person name="Shu W.-S."/>
            <person name="Li W.-J."/>
        </authorList>
    </citation>
    <scope>NUCLEOTIDE SEQUENCE [LARGE SCALE GENOMIC DNA]</scope>
    <source>
        <strain evidence="1 2">EGI 80759</strain>
    </source>
</reference>
<dbReference type="PANTHER" id="PTHR47623">
    <property type="entry name" value="OS09G0287300 PROTEIN"/>
    <property type="match status" value="1"/>
</dbReference>
<protein>
    <recommendedName>
        <fullName evidence="3">Histidine phosphatase family protein</fullName>
    </recommendedName>
</protein>
<dbReference type="InterPro" id="IPR013078">
    <property type="entry name" value="His_Pase_superF_clade-1"/>
</dbReference>
<dbReference type="CDD" id="cd07067">
    <property type="entry name" value="HP_PGM_like"/>
    <property type="match status" value="1"/>
</dbReference>
<dbReference type="RefSeq" id="WP_131155950.1">
    <property type="nucleotide sequence ID" value="NZ_CP036402.1"/>
</dbReference>
<dbReference type="EMBL" id="CP036402">
    <property type="protein sequence ID" value="QBI20957.1"/>
    <property type="molecule type" value="Genomic_DNA"/>
</dbReference>
<accession>A0A411YID5</accession>
<gene>
    <name evidence="1" type="ORF">ER308_16175</name>
</gene>
<name>A0A411YID5_9ACTN</name>
<evidence type="ECO:0008006" key="3">
    <source>
        <dbReference type="Google" id="ProtNLM"/>
    </source>
</evidence>
<dbReference type="Pfam" id="PF00300">
    <property type="entry name" value="His_Phos_1"/>
    <property type="match status" value="1"/>
</dbReference>
<dbReference type="AlphaFoldDB" id="A0A411YID5"/>
<organism evidence="1 2">
    <name type="scientific">Egibacter rhizosphaerae</name>
    <dbReference type="NCBI Taxonomy" id="1670831"/>
    <lineage>
        <taxon>Bacteria</taxon>
        <taxon>Bacillati</taxon>
        <taxon>Actinomycetota</taxon>
        <taxon>Nitriliruptoria</taxon>
        <taxon>Egibacterales</taxon>
        <taxon>Egibacteraceae</taxon>
        <taxon>Egibacter</taxon>
    </lineage>
</organism>
<dbReference type="SMART" id="SM00855">
    <property type="entry name" value="PGAM"/>
    <property type="match status" value="1"/>
</dbReference>
<dbReference type="KEGG" id="erz:ER308_16175"/>
<dbReference type="Proteomes" id="UP000291469">
    <property type="component" value="Chromosome"/>
</dbReference>